<reference evidence="1" key="1">
    <citation type="submission" date="2022-09" db="EMBL/GenBank/DDBJ databases">
        <title>Haloadaptaus new haloarchaeum isolated from saline soil.</title>
        <authorList>
            <person name="Duran-Viseras A."/>
            <person name="Sanchez-Porro C."/>
            <person name="Ventosa A."/>
        </authorList>
    </citation>
    <scope>NUCLEOTIDE SEQUENCE</scope>
    <source>
        <strain evidence="1">F3-133</strain>
    </source>
</reference>
<dbReference type="InterPro" id="IPR017850">
    <property type="entry name" value="Alkaline_phosphatase_core_sf"/>
</dbReference>
<organism evidence="1 2">
    <name type="scientific">Halorutilus salinus</name>
    <dbReference type="NCBI Taxonomy" id="2487751"/>
    <lineage>
        <taxon>Archaea</taxon>
        <taxon>Methanobacteriati</taxon>
        <taxon>Methanobacteriota</taxon>
        <taxon>Stenosarchaea group</taxon>
        <taxon>Halobacteria</taxon>
        <taxon>Halorutilales</taxon>
        <taxon>Halorutilaceae</taxon>
        <taxon>Halorutilus</taxon>
    </lineage>
</organism>
<proteinExistence type="predicted"/>
<sequence length="446" mass="49506">MGLLDKFTGDDGPSVAFVGIDGVPARVLRDGIERGFTPNIAEIAENGTFAGIDSTVPPESSACWPAMTTGTNPGKTGVLGFQERRQGSYETYVPLSQHVDGERVWNVVGDAGERSVVLNVPVTYEPEDIEGTLVSGFLTPTVDDASADERVVEYLKSSDYRIDTDASLGHEDKREFLDDAYETLESREDSFHQFMDEDWSLFWGVVMETDRVNHFLYEDYDRDGELADEFVEFYERVDEVIGGIRERLDDETVLIIAADHGFCTLDYEVDLNAWLRREGWMSLPDDGDSLDDIEGGTRAYSLIPGRFYINLEGREPRGTVSEDEYDDARDELADELRALEDPDGEPVVERVVRREDAYDGDSYERTPDLVAIPTRGHDLKAGFDADAEVFSKGARNGMHTFDDAAFLVEGADVDATDADILDVAPTVLDLLDIDAPEPTDGETLVQ</sequence>
<dbReference type="SUPFAM" id="SSF53649">
    <property type="entry name" value="Alkaline phosphatase-like"/>
    <property type="match status" value="1"/>
</dbReference>
<dbReference type="InterPro" id="IPR002591">
    <property type="entry name" value="Phosphodiest/P_Trfase"/>
</dbReference>
<dbReference type="GO" id="GO:0016787">
    <property type="term" value="F:hydrolase activity"/>
    <property type="evidence" value="ECO:0007669"/>
    <property type="project" value="UniProtKB-ARBA"/>
</dbReference>
<evidence type="ECO:0000313" key="1">
    <source>
        <dbReference type="EMBL" id="MCX2818651.1"/>
    </source>
</evidence>
<dbReference type="PANTHER" id="PTHR10151:SF120">
    <property type="entry name" value="BIS(5'-ADENOSYL)-TRIPHOSPHATASE"/>
    <property type="match status" value="1"/>
</dbReference>
<keyword evidence="2" id="KW-1185">Reference proteome</keyword>
<dbReference type="Pfam" id="PF01663">
    <property type="entry name" value="Phosphodiest"/>
    <property type="match status" value="1"/>
</dbReference>
<evidence type="ECO:0000313" key="2">
    <source>
        <dbReference type="Proteomes" id="UP001149411"/>
    </source>
</evidence>
<protein>
    <submittedName>
        <fullName evidence="1">Alkaline phosphatase family protein</fullName>
    </submittedName>
</protein>
<dbReference type="RefSeq" id="WP_266086494.1">
    <property type="nucleotide sequence ID" value="NZ_RKLV01000004.1"/>
</dbReference>
<comment type="caution">
    <text evidence="1">The sequence shown here is derived from an EMBL/GenBank/DDBJ whole genome shotgun (WGS) entry which is preliminary data.</text>
</comment>
<dbReference type="Proteomes" id="UP001149411">
    <property type="component" value="Unassembled WGS sequence"/>
</dbReference>
<gene>
    <name evidence="1" type="ORF">EGH25_04705</name>
</gene>
<accession>A0A9Q4C3Y5</accession>
<dbReference type="Gene3D" id="3.40.720.10">
    <property type="entry name" value="Alkaline Phosphatase, subunit A"/>
    <property type="match status" value="1"/>
</dbReference>
<name>A0A9Q4C3Y5_9EURY</name>
<dbReference type="PANTHER" id="PTHR10151">
    <property type="entry name" value="ECTONUCLEOTIDE PYROPHOSPHATASE/PHOSPHODIESTERASE"/>
    <property type="match status" value="1"/>
</dbReference>
<dbReference type="EMBL" id="RKLV01000004">
    <property type="protein sequence ID" value="MCX2818651.1"/>
    <property type="molecule type" value="Genomic_DNA"/>
</dbReference>
<dbReference type="AlphaFoldDB" id="A0A9Q4C3Y5"/>